<keyword evidence="3" id="KW-1185">Reference proteome</keyword>
<feature type="domain" description="DUF1989" evidence="1">
    <location>
        <begin position="6"/>
        <end position="170"/>
    </location>
</feature>
<dbReference type="OrthoDB" id="9772660at2"/>
<dbReference type="Proteomes" id="UP000018895">
    <property type="component" value="Unassembled WGS sequence"/>
</dbReference>
<gene>
    <name evidence="2" type="ORF">JCM9152_247</name>
</gene>
<dbReference type="EMBL" id="BAUU01000002">
    <property type="protein sequence ID" value="GAE28909.1"/>
    <property type="molecule type" value="Genomic_DNA"/>
</dbReference>
<name>W4QC27_9BACI</name>
<dbReference type="RefSeq" id="WP_035339988.1">
    <property type="nucleotide sequence ID" value="NZ_BAUU01000002.1"/>
</dbReference>
<sequence>MYSSFTIAAKTGHAFYVKKGTIMTIINIEGHQIADLVAYNDDDYQERLDSAATRDAYGSLTVSEGNHIYSNYYRPMITILEDPLNTNDLVSPACRPEMYQLLFNKDNNVKSCYENLKQAFSSFNIPQADQYYPFNLFMNTVVDKQNKMTVKPSPARAGEFIRLVAKMNLVVGISVCPNEDSPGNGYHSSPIKVELS</sequence>
<evidence type="ECO:0000313" key="3">
    <source>
        <dbReference type="Proteomes" id="UP000018895"/>
    </source>
</evidence>
<dbReference type="AlphaFoldDB" id="W4QC27"/>
<dbReference type="PANTHER" id="PTHR31527">
    <property type="entry name" value="RE64534P"/>
    <property type="match status" value="1"/>
</dbReference>
<dbReference type="PANTHER" id="PTHR31527:SF0">
    <property type="entry name" value="RE64534P"/>
    <property type="match status" value="1"/>
</dbReference>
<comment type="caution">
    <text evidence="2">The sequence shown here is derived from an EMBL/GenBank/DDBJ whole genome shotgun (WGS) entry which is preliminary data.</text>
</comment>
<organism evidence="2 3">
    <name type="scientific">Halalkalibacter hemicellulosilyticusJCM 9152</name>
    <dbReference type="NCBI Taxonomy" id="1236971"/>
    <lineage>
        <taxon>Bacteria</taxon>
        <taxon>Bacillati</taxon>
        <taxon>Bacillota</taxon>
        <taxon>Bacilli</taxon>
        <taxon>Bacillales</taxon>
        <taxon>Bacillaceae</taxon>
        <taxon>Halalkalibacter</taxon>
    </lineage>
</organism>
<evidence type="ECO:0000259" key="1">
    <source>
        <dbReference type="Pfam" id="PF09347"/>
    </source>
</evidence>
<evidence type="ECO:0000313" key="2">
    <source>
        <dbReference type="EMBL" id="GAE28909.1"/>
    </source>
</evidence>
<dbReference type="InterPro" id="IPR018959">
    <property type="entry name" value="DUF1989"/>
</dbReference>
<dbReference type="STRING" id="1236971.JCM9152_247"/>
<dbReference type="Pfam" id="PF09347">
    <property type="entry name" value="DUF1989"/>
    <property type="match status" value="1"/>
</dbReference>
<reference evidence="2" key="1">
    <citation type="journal article" date="2014" name="Genome Announc.">
        <title>Draft Genome Sequences of Three Alkaliphilic Bacillus Strains, Bacillus wakoensis JCM 9140T, Bacillus akibai JCM 9157T, and Bacillus hemicellulosilyticus JCM 9152T.</title>
        <authorList>
            <person name="Yuki M."/>
            <person name="Oshima K."/>
            <person name="Suda W."/>
            <person name="Oshida Y."/>
            <person name="Kitamura K."/>
            <person name="Iida T."/>
            <person name="Hattori M."/>
            <person name="Ohkuma M."/>
        </authorList>
    </citation>
    <scope>NUCLEOTIDE SEQUENCE [LARGE SCALE GENOMIC DNA]</scope>
    <source>
        <strain evidence="2">JCM 9152</strain>
    </source>
</reference>
<protein>
    <recommendedName>
        <fullName evidence="1">DUF1989 domain-containing protein</fullName>
    </recommendedName>
</protein>
<proteinExistence type="predicted"/>
<accession>W4QC27</accession>